<keyword evidence="2 8" id="KW-0813">Transport</keyword>
<evidence type="ECO:0000256" key="4">
    <source>
        <dbReference type="ARBA" id="ARBA00022927"/>
    </source>
</evidence>
<evidence type="ECO:0000256" key="6">
    <source>
        <dbReference type="ARBA" id="ARBA00023237"/>
    </source>
</evidence>
<proteinExistence type="inferred from homology"/>
<dbReference type="KEGG" id="glo:Glov_1644"/>
<evidence type="ECO:0000256" key="1">
    <source>
        <dbReference type="ARBA" id="ARBA00004370"/>
    </source>
</evidence>
<keyword evidence="3 9" id="KW-0732">Signal</keyword>
<dbReference type="PRINTS" id="PR00811">
    <property type="entry name" value="BCTERIALGSPD"/>
</dbReference>
<evidence type="ECO:0000256" key="3">
    <source>
        <dbReference type="ARBA" id="ARBA00022729"/>
    </source>
</evidence>
<dbReference type="PANTHER" id="PTHR30604:SF1">
    <property type="entry name" value="DNA UTILIZATION PROTEIN HOFQ"/>
    <property type="match status" value="1"/>
</dbReference>
<dbReference type="InterPro" id="IPR005644">
    <property type="entry name" value="NolW-like"/>
</dbReference>
<dbReference type="InterPro" id="IPR011662">
    <property type="entry name" value="Secretin/TonB_short_N"/>
</dbReference>
<dbReference type="NCBIfam" id="TIGR02515">
    <property type="entry name" value="IV_pilus_PilQ"/>
    <property type="match status" value="1"/>
</dbReference>
<dbReference type="eggNOG" id="COG4796">
    <property type="taxonomic scope" value="Bacteria"/>
</dbReference>
<dbReference type="AlphaFoldDB" id="B3E9T4"/>
<dbReference type="Pfam" id="PF11741">
    <property type="entry name" value="AMIN"/>
    <property type="match status" value="2"/>
</dbReference>
<evidence type="ECO:0000256" key="5">
    <source>
        <dbReference type="ARBA" id="ARBA00023136"/>
    </source>
</evidence>
<dbReference type="STRING" id="398767.Glov_1644"/>
<dbReference type="PANTHER" id="PTHR30604">
    <property type="entry name" value="PROTEIN TRANSPORT PROTEIN HOFQ"/>
    <property type="match status" value="1"/>
</dbReference>
<evidence type="ECO:0000256" key="2">
    <source>
        <dbReference type="ARBA" id="ARBA00022448"/>
    </source>
</evidence>
<reference evidence="11 12" key="1">
    <citation type="submission" date="2008-05" db="EMBL/GenBank/DDBJ databases">
        <title>Complete sequence of chromosome of Geobacter lovleyi SZ.</title>
        <authorList>
            <consortium name="US DOE Joint Genome Institute"/>
            <person name="Lucas S."/>
            <person name="Copeland A."/>
            <person name="Lapidus A."/>
            <person name="Glavina del Rio T."/>
            <person name="Dalin E."/>
            <person name="Tice H."/>
            <person name="Bruce D."/>
            <person name="Goodwin L."/>
            <person name="Pitluck S."/>
            <person name="Chertkov O."/>
            <person name="Meincke L."/>
            <person name="Brettin T."/>
            <person name="Detter J.C."/>
            <person name="Han C."/>
            <person name="Tapia R."/>
            <person name="Kuske C.R."/>
            <person name="Schmutz J."/>
            <person name="Larimer F."/>
            <person name="Land M."/>
            <person name="Hauser L."/>
            <person name="Kyrpides N."/>
            <person name="Mikhailova N."/>
            <person name="Sung Y."/>
            <person name="Fletcher K.E."/>
            <person name="Ritalahti K.M."/>
            <person name="Loeffler F.E."/>
            <person name="Richardson P."/>
        </authorList>
    </citation>
    <scope>NUCLEOTIDE SEQUENCE [LARGE SCALE GENOMIC DNA]</scope>
    <source>
        <strain evidence="12">ATCC BAA-1151 / DSM 17278 / SZ</strain>
    </source>
</reference>
<dbReference type="InterPro" id="IPR001775">
    <property type="entry name" value="GspD/PilQ"/>
</dbReference>
<feature type="signal peptide" evidence="9">
    <location>
        <begin position="1"/>
        <end position="27"/>
    </location>
</feature>
<dbReference type="InterPro" id="IPR051808">
    <property type="entry name" value="Type_IV_pilus_biogenesis"/>
</dbReference>
<evidence type="ECO:0000313" key="11">
    <source>
        <dbReference type="EMBL" id="ACD95360.1"/>
    </source>
</evidence>
<dbReference type="InterPro" id="IPR013355">
    <property type="entry name" value="Pilus_4_PilQ"/>
</dbReference>
<name>B3E9T4_TRIL1</name>
<sequence length="891" mass="95151">MKCILNMKPVVAFALCTMLTVGMGVGAGTAATDTAQSASAPVTIQSLQMKGDGAGSELIIAASMPPTYTSYKTSAPQRLVVDFSQAIPVDSLSDTNFDKGPVKGVTIKRFDTDAGVLTRMEIFLTQDVDPVITPSVDKIGELRISFPGFKPDVTAPSAKQESTTVAQPEAALAPVLSKPEPAKEVAPSTTHEAVMPVITDVVAQAGGIAIVTQTPITDYKTFRLNKPERVVVDILNAKLNMPNKLVQLNVAGVSTARVGSYPDKVRVVFDAINGALPEASFDKTQTGLMVLFAAQSNEKQQPAVAVVTQPEKRNVAIPVKEQVTSVPKEVASNASAQMASIDFQVLGDTSRVTVKVVGSPQIEEPVKSSGSVSFRIKNAQLSRDLQRSLEAREFVSPVLRITPVQVKTKTGNDILVRVALKMDSGYELRREADLVYLDIKHPATMAKSIETAKGTATQKASSANGSSAPNAGDQIEKVAEQAAPVSGKARYNGRKVTLEFADAEVRKIFQLLSEVSNKNFVLGDEVTGTISLKLVNVPWDQALDIILDTKGLDKREEGTIVLIRGKGKFKSLLDEEMEIRKSTLKSEPLQTAMFDVNYADLASIVSQFNSIKTDRGLITQDQRTNKVIVKDVKSAVDDMRKILASLDVPEKQVMIEARIVEASSTFTQSLGVNWGIHYRDGSASIAGINSMDTNFGGLASTAPTSSGVSGSPGAAAGISFGTLSSNIKLDLRLNAAVSAGLVRIVSTPRVATLNHKSAKITQGQQIPYTASTSDKIETKFVEAALALEVTPHINPNGTVVMKIDAKNDSPGSTGNPPAINKKQATTEMMLRDGETTVIGGIFVESESNNDDGVPFLADVPWLGGLFKSNETKRNRNELLIFITPRIINSNS</sequence>
<comment type="subcellular location">
    <subcellularLocation>
        <location evidence="8">Cell outer membrane</location>
    </subcellularLocation>
    <subcellularLocation>
        <location evidence="1">Membrane</location>
    </subcellularLocation>
</comment>
<comment type="similarity">
    <text evidence="7">Belongs to the bacterial secretin family.</text>
</comment>
<evidence type="ECO:0000259" key="10">
    <source>
        <dbReference type="SMART" id="SM00965"/>
    </source>
</evidence>
<feature type="chain" id="PRO_5002786181" evidence="9">
    <location>
        <begin position="28"/>
        <end position="891"/>
    </location>
</feature>
<keyword evidence="6" id="KW-0998">Cell outer membrane</keyword>
<dbReference type="HOGENOM" id="CLU_006756_0_0_7"/>
<keyword evidence="4" id="KW-0653">Protein transport</keyword>
<dbReference type="InterPro" id="IPR004846">
    <property type="entry name" value="T2SS/T3SS_dom"/>
</dbReference>
<dbReference type="Pfam" id="PF07660">
    <property type="entry name" value="STN"/>
    <property type="match status" value="1"/>
</dbReference>
<dbReference type="SMART" id="SM00965">
    <property type="entry name" value="STN"/>
    <property type="match status" value="1"/>
</dbReference>
<evidence type="ECO:0000313" key="12">
    <source>
        <dbReference type="Proteomes" id="UP000002420"/>
    </source>
</evidence>
<protein>
    <submittedName>
        <fullName evidence="11">Type IV pilus secretin PilQ</fullName>
    </submittedName>
</protein>
<dbReference type="GO" id="GO:0009279">
    <property type="term" value="C:cell outer membrane"/>
    <property type="evidence" value="ECO:0007669"/>
    <property type="project" value="UniProtKB-SubCell"/>
</dbReference>
<dbReference type="InterPro" id="IPR038591">
    <property type="entry name" value="NolW-like_sf"/>
</dbReference>
<dbReference type="Gene3D" id="3.30.1370.130">
    <property type="match status" value="1"/>
</dbReference>
<feature type="domain" description="Secretin/TonB short N-terminal" evidence="10">
    <location>
        <begin position="518"/>
        <end position="565"/>
    </location>
</feature>
<accession>B3E9T4</accession>
<dbReference type="GO" id="GO:0009306">
    <property type="term" value="P:protein secretion"/>
    <property type="evidence" value="ECO:0007669"/>
    <property type="project" value="InterPro"/>
</dbReference>
<dbReference type="Gene3D" id="2.60.40.3500">
    <property type="match status" value="2"/>
</dbReference>
<keyword evidence="12" id="KW-1185">Reference proteome</keyword>
<dbReference type="Pfam" id="PF00263">
    <property type="entry name" value="Secretin"/>
    <property type="match status" value="1"/>
</dbReference>
<dbReference type="Proteomes" id="UP000002420">
    <property type="component" value="Chromosome"/>
</dbReference>
<dbReference type="Gene3D" id="3.30.1370.120">
    <property type="match status" value="1"/>
</dbReference>
<gene>
    <name evidence="11" type="ordered locus">Glov_1644</name>
</gene>
<evidence type="ECO:0000256" key="9">
    <source>
        <dbReference type="SAM" id="SignalP"/>
    </source>
</evidence>
<evidence type="ECO:0000256" key="7">
    <source>
        <dbReference type="RuleBase" id="RU004003"/>
    </source>
</evidence>
<evidence type="ECO:0000256" key="8">
    <source>
        <dbReference type="RuleBase" id="RU004004"/>
    </source>
</evidence>
<dbReference type="Pfam" id="PF03958">
    <property type="entry name" value="Secretin_N"/>
    <property type="match status" value="1"/>
</dbReference>
<keyword evidence="5" id="KW-0472">Membrane</keyword>
<dbReference type="InterPro" id="IPR021731">
    <property type="entry name" value="AMIN_dom"/>
</dbReference>
<dbReference type="RefSeq" id="WP_012469702.1">
    <property type="nucleotide sequence ID" value="NC_010814.1"/>
</dbReference>
<dbReference type="OrthoDB" id="9775455at2"/>
<organism evidence="11 12">
    <name type="scientific">Trichlorobacter lovleyi (strain ATCC BAA-1151 / DSM 17278 / SZ)</name>
    <name type="common">Geobacter lovleyi</name>
    <dbReference type="NCBI Taxonomy" id="398767"/>
    <lineage>
        <taxon>Bacteria</taxon>
        <taxon>Pseudomonadati</taxon>
        <taxon>Thermodesulfobacteriota</taxon>
        <taxon>Desulfuromonadia</taxon>
        <taxon>Geobacterales</taxon>
        <taxon>Geobacteraceae</taxon>
        <taxon>Trichlorobacter</taxon>
    </lineage>
</organism>
<dbReference type="EMBL" id="CP001089">
    <property type="protein sequence ID" value="ACD95360.1"/>
    <property type="molecule type" value="Genomic_DNA"/>
</dbReference>